<dbReference type="Gene3D" id="3.90.180.10">
    <property type="entry name" value="Medium-chain alcohol dehydrogenases, catalytic domain"/>
    <property type="match status" value="1"/>
</dbReference>
<dbReference type="AlphaFoldDB" id="A0A9P6HWK0"/>
<dbReference type="GeneID" id="62166541"/>
<dbReference type="GO" id="GO:0016491">
    <property type="term" value="F:oxidoreductase activity"/>
    <property type="evidence" value="ECO:0007669"/>
    <property type="project" value="InterPro"/>
</dbReference>
<evidence type="ECO:0000259" key="1">
    <source>
        <dbReference type="SMART" id="SM00829"/>
    </source>
</evidence>
<reference evidence="2" key="2">
    <citation type="submission" date="2020-11" db="EMBL/GenBank/DDBJ databases">
        <title>Whole genome sequencing of Colletotrichum sp.</title>
        <authorList>
            <person name="Li H."/>
        </authorList>
    </citation>
    <scope>NUCLEOTIDE SEQUENCE</scope>
    <source>
        <strain evidence="2">CkLH20</strain>
    </source>
</reference>
<keyword evidence="3" id="KW-1185">Reference proteome</keyword>
<dbReference type="PANTHER" id="PTHR45033">
    <property type="match status" value="1"/>
</dbReference>
<dbReference type="SUPFAM" id="SSF50129">
    <property type="entry name" value="GroES-like"/>
    <property type="match status" value="1"/>
</dbReference>
<dbReference type="InterPro" id="IPR020843">
    <property type="entry name" value="ER"/>
</dbReference>
<protein>
    <recommendedName>
        <fullName evidence="1">Enoyl reductase (ER) domain-containing protein</fullName>
    </recommendedName>
</protein>
<reference evidence="2" key="1">
    <citation type="submission" date="2020-03" db="EMBL/GenBank/DDBJ databases">
        <authorList>
            <person name="He L."/>
        </authorList>
    </citation>
    <scope>NUCLEOTIDE SEQUENCE</scope>
    <source>
        <strain evidence="2">CkLH20</strain>
    </source>
</reference>
<dbReference type="SUPFAM" id="SSF51735">
    <property type="entry name" value="NAD(P)-binding Rossmann-fold domains"/>
    <property type="match status" value="1"/>
</dbReference>
<dbReference type="CDD" id="cd08276">
    <property type="entry name" value="MDR7"/>
    <property type="match status" value="1"/>
</dbReference>
<feature type="domain" description="Enoyl reductase (ER)" evidence="1">
    <location>
        <begin position="16"/>
        <end position="355"/>
    </location>
</feature>
<dbReference type="SMART" id="SM00829">
    <property type="entry name" value="PKS_ER"/>
    <property type="match status" value="1"/>
</dbReference>
<evidence type="ECO:0000313" key="2">
    <source>
        <dbReference type="EMBL" id="KAF9871819.1"/>
    </source>
</evidence>
<dbReference type="EMBL" id="JAATWM020000042">
    <property type="protein sequence ID" value="KAF9871819.1"/>
    <property type="molecule type" value="Genomic_DNA"/>
</dbReference>
<dbReference type="Gene3D" id="3.40.50.720">
    <property type="entry name" value="NAD(P)-binding Rossmann-like Domain"/>
    <property type="match status" value="1"/>
</dbReference>
<dbReference type="Proteomes" id="UP000781932">
    <property type="component" value="Unassembled WGS sequence"/>
</dbReference>
<dbReference type="InterPro" id="IPR013154">
    <property type="entry name" value="ADH-like_N"/>
</dbReference>
<dbReference type="InterPro" id="IPR011032">
    <property type="entry name" value="GroES-like_sf"/>
</dbReference>
<dbReference type="PANTHER" id="PTHR45033:SF2">
    <property type="entry name" value="ZINC-TYPE ALCOHOL DEHYDROGENASE-LIKE PROTEIN C1773.06C"/>
    <property type="match status" value="1"/>
</dbReference>
<dbReference type="InterPro" id="IPR036291">
    <property type="entry name" value="NAD(P)-bd_dom_sf"/>
</dbReference>
<name>A0A9P6HWK0_9PEZI</name>
<evidence type="ECO:0000313" key="3">
    <source>
        <dbReference type="Proteomes" id="UP000781932"/>
    </source>
</evidence>
<dbReference type="InterPro" id="IPR052711">
    <property type="entry name" value="Zinc_ADH-like"/>
</dbReference>
<organism evidence="2 3">
    <name type="scientific">Colletotrichum karsti</name>
    <dbReference type="NCBI Taxonomy" id="1095194"/>
    <lineage>
        <taxon>Eukaryota</taxon>
        <taxon>Fungi</taxon>
        <taxon>Dikarya</taxon>
        <taxon>Ascomycota</taxon>
        <taxon>Pezizomycotina</taxon>
        <taxon>Sordariomycetes</taxon>
        <taxon>Hypocreomycetidae</taxon>
        <taxon>Glomerellales</taxon>
        <taxon>Glomerellaceae</taxon>
        <taxon>Colletotrichum</taxon>
        <taxon>Colletotrichum boninense species complex</taxon>
    </lineage>
</organism>
<dbReference type="RefSeq" id="XP_038741280.1">
    <property type="nucleotide sequence ID" value="XM_038893467.1"/>
</dbReference>
<gene>
    <name evidence="2" type="ORF">CkaCkLH20_10753</name>
</gene>
<comment type="caution">
    <text evidence="2">The sequence shown here is derived from an EMBL/GenBank/DDBJ whole genome shotgun (WGS) entry which is preliminary data.</text>
</comment>
<dbReference type="OrthoDB" id="9930022at2759"/>
<dbReference type="InterPro" id="IPR013149">
    <property type="entry name" value="ADH-like_C"/>
</dbReference>
<accession>A0A9P6HWK0</accession>
<proteinExistence type="predicted"/>
<sequence length="362" mass="38340">MANTLGQQWVVRSQQSDLSGLQFQENAPIPELGPSEVLVEVLAASLNYRDLVVAKGLLGLKSSPDLVPGSDGAGYVRKTGSDVKSVAPGDRVVMHMVPETFKDNQVAPLDDSTLPSFAHISAGLGHGLNGTLSTHGVFQESCLAKFGDNLSFEEAATLTCSGITAWNALMGLEGKQVKKGDWVLVQGTGGVSIAALQFALAAGANVIATTSSDAKAARLRDLGAHHVINYRSSPDWGAVAKRLTPSSRGVDIVVDVGGNATLGQSLEAMRIDGLIVIAGLLGKTDREEPLMSVLGRICVVRGILLGTRQMMRDMIKFMEEKGVKPALDAEVFTLSEAKAAFERLEQQKHFSKVVIKIPGAKQ</sequence>
<dbReference type="Pfam" id="PF08240">
    <property type="entry name" value="ADH_N"/>
    <property type="match status" value="1"/>
</dbReference>
<dbReference type="Pfam" id="PF00107">
    <property type="entry name" value="ADH_zinc_N"/>
    <property type="match status" value="1"/>
</dbReference>